<evidence type="ECO:0000256" key="1">
    <source>
        <dbReference type="ARBA" id="ARBA00010617"/>
    </source>
</evidence>
<dbReference type="Proteomes" id="UP001595955">
    <property type="component" value="Unassembled WGS sequence"/>
</dbReference>
<dbReference type="PANTHER" id="PTHR24305:SF166">
    <property type="entry name" value="CYTOCHROME P450 12A4, MITOCHONDRIAL-RELATED"/>
    <property type="match status" value="1"/>
</dbReference>
<comment type="caution">
    <text evidence="3">The sequence shown here is derived from an EMBL/GenBank/DDBJ whole genome shotgun (WGS) entry which is preliminary data.</text>
</comment>
<gene>
    <name evidence="3" type="ORF">ACFO3F_11280</name>
</gene>
<dbReference type="InterPro" id="IPR036396">
    <property type="entry name" value="Cyt_P450_sf"/>
</dbReference>
<proteinExistence type="inferred from homology"/>
<protein>
    <submittedName>
        <fullName evidence="3">Cytochrome P450</fullName>
    </submittedName>
</protein>
<evidence type="ECO:0000313" key="3">
    <source>
        <dbReference type="EMBL" id="MFC4555830.1"/>
    </source>
</evidence>
<dbReference type="PANTHER" id="PTHR24305">
    <property type="entry name" value="CYTOCHROME P450"/>
    <property type="match status" value="1"/>
</dbReference>
<feature type="region of interest" description="Disordered" evidence="2">
    <location>
        <begin position="1"/>
        <end position="30"/>
    </location>
</feature>
<dbReference type="InterPro" id="IPR050121">
    <property type="entry name" value="Cytochrome_P450_monoxygenase"/>
</dbReference>
<dbReference type="Pfam" id="PF00067">
    <property type="entry name" value="p450"/>
    <property type="match status" value="1"/>
</dbReference>
<sequence>MTAQTSGRSATGRPVNRFAARAGPGQGGEVPTATLLDGARTLATVMLPVVARGAIVRRPRVVGLVERIDGDRRAVAQMQRVRERYGPGPVQVRIPGRRFTFLLEPDQVHRVLAQSPEPFATATREKRGALSHFQPRGVLISDPAGRARRRPLNDAALQPGRAVHEHGAHMAALISEEVDALLADVDRAGVLDWDAYVTAWMRIVRRIVLGDGARDDDAVTDDLLRLRQAGNWSFFAPTRLATRRRFLARMRAYLERAEPGSLAARLAAARAPRGSAPHEQIPQWLFAYDAGAWSSFRALALLSTFPEAGARARAEAGVAPDLPYLRACVLESLRLWPTTPAILRDTTAPTTWSSGTLPAGASVVLFAPFFHRDDTRLPQAHRFSPELWLDARTEADWPLVPFSGGPGMCPGRDVVLLTASTVLARLLAARGFRLEGGAPLSADAPMPGTLSPFRLRFSTTRPS</sequence>
<name>A0ABV9DAX5_9MICO</name>
<dbReference type="Gene3D" id="1.10.630.10">
    <property type="entry name" value="Cytochrome P450"/>
    <property type="match status" value="1"/>
</dbReference>
<dbReference type="RefSeq" id="WP_122824263.1">
    <property type="nucleotide sequence ID" value="NZ_CP033325.1"/>
</dbReference>
<dbReference type="InterPro" id="IPR001128">
    <property type="entry name" value="Cyt_P450"/>
</dbReference>
<keyword evidence="4" id="KW-1185">Reference proteome</keyword>
<evidence type="ECO:0000313" key="4">
    <source>
        <dbReference type="Proteomes" id="UP001595955"/>
    </source>
</evidence>
<organism evidence="3 4">
    <name type="scientific">Georgenia faecalis</name>
    <dbReference type="NCBI Taxonomy" id="2483799"/>
    <lineage>
        <taxon>Bacteria</taxon>
        <taxon>Bacillati</taxon>
        <taxon>Actinomycetota</taxon>
        <taxon>Actinomycetes</taxon>
        <taxon>Micrococcales</taxon>
        <taxon>Bogoriellaceae</taxon>
        <taxon>Georgenia</taxon>
    </lineage>
</organism>
<dbReference type="SUPFAM" id="SSF48264">
    <property type="entry name" value="Cytochrome P450"/>
    <property type="match status" value="1"/>
</dbReference>
<evidence type="ECO:0000256" key="2">
    <source>
        <dbReference type="SAM" id="MobiDB-lite"/>
    </source>
</evidence>
<comment type="similarity">
    <text evidence="1">Belongs to the cytochrome P450 family.</text>
</comment>
<reference evidence="4" key="1">
    <citation type="journal article" date="2019" name="Int. J. Syst. Evol. Microbiol.">
        <title>The Global Catalogue of Microorganisms (GCM) 10K type strain sequencing project: providing services to taxonomists for standard genome sequencing and annotation.</title>
        <authorList>
            <consortium name="The Broad Institute Genomics Platform"/>
            <consortium name="The Broad Institute Genome Sequencing Center for Infectious Disease"/>
            <person name="Wu L."/>
            <person name="Ma J."/>
        </authorList>
    </citation>
    <scope>NUCLEOTIDE SEQUENCE [LARGE SCALE GENOMIC DNA]</scope>
    <source>
        <strain evidence="4">JCM 3369</strain>
    </source>
</reference>
<dbReference type="EMBL" id="JBHSGF010000007">
    <property type="protein sequence ID" value="MFC4555830.1"/>
    <property type="molecule type" value="Genomic_DNA"/>
</dbReference>
<accession>A0ABV9DAX5</accession>